<sequence>MPQFQAGALPRRKAKRPKPAGEGKAEATALADSDVEEADIAALARASLKEGEVILGEGSGQQGGLVDLEVADKRGICNAPALLQKLSDIEYKVPEGAKRVPWVDTLAIEDQQTLPSDVKSKDGVKLESMFVGLATNAVKEAYRRLKVRPGPNHRSDAL</sequence>
<reference evidence="2" key="1">
    <citation type="submission" date="2023-10" db="EMBL/GenBank/DDBJ databases">
        <authorList>
            <person name="Chen Y."/>
            <person name="Shah S."/>
            <person name="Dougan E. K."/>
            <person name="Thang M."/>
            <person name="Chan C."/>
        </authorList>
    </citation>
    <scope>NUCLEOTIDE SEQUENCE [LARGE SCALE GENOMIC DNA]</scope>
</reference>
<dbReference type="Proteomes" id="UP001189429">
    <property type="component" value="Unassembled WGS sequence"/>
</dbReference>
<name>A0ABN9U2C0_9DINO</name>
<accession>A0ABN9U2C0</accession>
<gene>
    <name evidence="2" type="ORF">PCOR1329_LOCUS43769</name>
</gene>
<proteinExistence type="predicted"/>
<organism evidence="2 3">
    <name type="scientific">Prorocentrum cordatum</name>
    <dbReference type="NCBI Taxonomy" id="2364126"/>
    <lineage>
        <taxon>Eukaryota</taxon>
        <taxon>Sar</taxon>
        <taxon>Alveolata</taxon>
        <taxon>Dinophyceae</taxon>
        <taxon>Prorocentrales</taxon>
        <taxon>Prorocentraceae</taxon>
        <taxon>Prorocentrum</taxon>
    </lineage>
</organism>
<keyword evidence="3" id="KW-1185">Reference proteome</keyword>
<protein>
    <submittedName>
        <fullName evidence="2">Uncharacterized protein</fullName>
    </submittedName>
</protein>
<evidence type="ECO:0000256" key="1">
    <source>
        <dbReference type="SAM" id="MobiDB-lite"/>
    </source>
</evidence>
<dbReference type="EMBL" id="CAUYUJ010015261">
    <property type="protein sequence ID" value="CAK0851677.1"/>
    <property type="molecule type" value="Genomic_DNA"/>
</dbReference>
<feature type="region of interest" description="Disordered" evidence="1">
    <location>
        <begin position="1"/>
        <end position="31"/>
    </location>
</feature>
<evidence type="ECO:0000313" key="3">
    <source>
        <dbReference type="Proteomes" id="UP001189429"/>
    </source>
</evidence>
<comment type="caution">
    <text evidence="2">The sequence shown here is derived from an EMBL/GenBank/DDBJ whole genome shotgun (WGS) entry which is preliminary data.</text>
</comment>
<evidence type="ECO:0000313" key="2">
    <source>
        <dbReference type="EMBL" id="CAK0851677.1"/>
    </source>
</evidence>